<dbReference type="EMBL" id="JAPFFF010000026">
    <property type="protein sequence ID" value="KAK8849305.1"/>
    <property type="molecule type" value="Genomic_DNA"/>
</dbReference>
<evidence type="ECO:0000313" key="3">
    <source>
        <dbReference type="Proteomes" id="UP001470230"/>
    </source>
</evidence>
<dbReference type="InterPro" id="IPR032675">
    <property type="entry name" value="LRR_dom_sf"/>
</dbReference>
<organism evidence="1 3">
    <name type="scientific">Tritrichomonas musculus</name>
    <dbReference type="NCBI Taxonomy" id="1915356"/>
    <lineage>
        <taxon>Eukaryota</taxon>
        <taxon>Metamonada</taxon>
        <taxon>Parabasalia</taxon>
        <taxon>Tritrichomonadida</taxon>
        <taxon>Tritrichomonadidae</taxon>
        <taxon>Tritrichomonas</taxon>
    </lineage>
</organism>
<comment type="caution">
    <text evidence="1">The sequence shown here is derived from an EMBL/GenBank/DDBJ whole genome shotgun (WGS) entry which is preliminary data.</text>
</comment>
<dbReference type="InterPro" id="IPR026906">
    <property type="entry name" value="LRR_5"/>
</dbReference>
<dbReference type="EMBL" id="JAPFFF010000258">
    <property type="protein sequence ID" value="KAK8834972.1"/>
    <property type="molecule type" value="Genomic_DNA"/>
</dbReference>
<protein>
    <submittedName>
        <fullName evidence="1">Uncharacterized protein</fullName>
    </submittedName>
</protein>
<sequence length="417" mass="47746">MYITKNDLLYGLEQNEKTAGVYFSKEANGDIFIPQFIEHDSEIYIITSIKVKSFYSNLNIRSVTFSDKSQVYSIGNQAFAYSSLEKIIIPRHVKIIDQSAFYSCSCLTTIIFSKDSELDLIRSGTFSYSSIETIKIPRHVKRIESNAFYFCEKLKNVNFFENSELYSIAKDAFFGSSIESIEIPSSVEILEEGWCNEIFNLNHVFISPENQLFLNLDNKIVIGKGIKNNEVYDQIVFARRDIKEVVVPSFIKYINSFAFFACEKLKTLKFPKKSELYLIGKYAFSCSSIERIRIPKCTKIIDEFAFSTCNNLKKIEFPNHSKLGKIGNEAFSYSSLPNIIIPSHVKSIGNNAFIYCENLKSIEFLNDKVKIFLDFEGCLNIILLSYPNAHSIYIGISDLSSKMSLFTCPRIKIHVKI</sequence>
<dbReference type="Proteomes" id="UP001470230">
    <property type="component" value="Unassembled WGS sequence"/>
</dbReference>
<dbReference type="Gene3D" id="3.80.10.10">
    <property type="entry name" value="Ribonuclease Inhibitor"/>
    <property type="match status" value="3"/>
</dbReference>
<accession>A0ABR2GN04</accession>
<evidence type="ECO:0000313" key="2">
    <source>
        <dbReference type="EMBL" id="KAK8849305.1"/>
    </source>
</evidence>
<evidence type="ECO:0000313" key="1">
    <source>
        <dbReference type="EMBL" id="KAK8834972.1"/>
    </source>
</evidence>
<dbReference type="InterPro" id="IPR053139">
    <property type="entry name" value="Surface_bspA-like"/>
</dbReference>
<dbReference type="PANTHER" id="PTHR45661">
    <property type="entry name" value="SURFACE ANTIGEN"/>
    <property type="match status" value="1"/>
</dbReference>
<dbReference type="PANTHER" id="PTHR45661:SF3">
    <property type="entry name" value="IG-LIKE DOMAIN-CONTAINING PROTEIN"/>
    <property type="match status" value="1"/>
</dbReference>
<dbReference type="Pfam" id="PF13306">
    <property type="entry name" value="LRR_5"/>
    <property type="match status" value="3"/>
</dbReference>
<dbReference type="SUPFAM" id="SSF52058">
    <property type="entry name" value="L domain-like"/>
    <property type="match status" value="2"/>
</dbReference>
<name>A0ABR2GN04_9EUKA</name>
<keyword evidence="3" id="KW-1185">Reference proteome</keyword>
<gene>
    <name evidence="2" type="ORF">M9Y10_018675</name>
    <name evidence="1" type="ORF">M9Y10_019980</name>
</gene>
<proteinExistence type="predicted"/>
<reference evidence="1 3" key="1">
    <citation type="submission" date="2024-04" db="EMBL/GenBank/DDBJ databases">
        <title>Tritrichomonas musculus Genome.</title>
        <authorList>
            <person name="Alves-Ferreira E."/>
            <person name="Grigg M."/>
            <person name="Lorenzi H."/>
            <person name="Galac M."/>
        </authorList>
    </citation>
    <scope>NUCLEOTIDE SEQUENCE [LARGE SCALE GENOMIC DNA]</scope>
    <source>
        <strain evidence="1 3">EAF2021</strain>
    </source>
</reference>